<dbReference type="InterPro" id="IPR050595">
    <property type="entry name" value="Bact_response_regulator"/>
</dbReference>
<gene>
    <name evidence="4" type="ORF">US90_C0006G0052</name>
</gene>
<accession>A0A0G0M9X6</accession>
<evidence type="ECO:0000313" key="4">
    <source>
        <dbReference type="EMBL" id="KKQ70499.1"/>
    </source>
</evidence>
<evidence type="ECO:0000313" key="5">
    <source>
        <dbReference type="Proteomes" id="UP000034406"/>
    </source>
</evidence>
<dbReference type="PROSITE" id="PS50110">
    <property type="entry name" value="RESPONSE_REGULATORY"/>
    <property type="match status" value="1"/>
</dbReference>
<evidence type="ECO:0000256" key="1">
    <source>
        <dbReference type="ARBA" id="ARBA00022553"/>
    </source>
</evidence>
<proteinExistence type="predicted"/>
<dbReference type="SMART" id="SM00448">
    <property type="entry name" value="REC"/>
    <property type="match status" value="1"/>
</dbReference>
<dbReference type="Gene3D" id="3.40.50.2300">
    <property type="match status" value="1"/>
</dbReference>
<dbReference type="CDD" id="cd00156">
    <property type="entry name" value="REC"/>
    <property type="match status" value="1"/>
</dbReference>
<comment type="caution">
    <text evidence="4">The sequence shown here is derived from an EMBL/GenBank/DDBJ whole genome shotgun (WGS) entry which is preliminary data.</text>
</comment>
<sequence length="117" mass="13045">MNKILIIDDDHDFLEGVRSILEDAGYGFVATADSHNAHQKIRFFRPNLIILDVFLNQDNGKNIALELKEATDTKKIPILLVSGNTDIKKISLAAKVDAYLQKPFSGHQLVSSISRLI</sequence>
<keyword evidence="1 2" id="KW-0597">Phosphoprotein</keyword>
<dbReference type="EMBL" id="LBUT01000006">
    <property type="protein sequence ID" value="KKQ70499.1"/>
    <property type="molecule type" value="Genomic_DNA"/>
</dbReference>
<dbReference type="GO" id="GO:0000160">
    <property type="term" value="P:phosphorelay signal transduction system"/>
    <property type="evidence" value="ECO:0007669"/>
    <property type="project" value="InterPro"/>
</dbReference>
<feature type="domain" description="Response regulatory" evidence="3">
    <location>
        <begin position="3"/>
        <end position="117"/>
    </location>
</feature>
<dbReference type="InterPro" id="IPR011006">
    <property type="entry name" value="CheY-like_superfamily"/>
</dbReference>
<feature type="modified residue" description="4-aspartylphosphate" evidence="2">
    <location>
        <position position="52"/>
    </location>
</feature>
<dbReference type="PANTHER" id="PTHR44591">
    <property type="entry name" value="STRESS RESPONSE REGULATOR PROTEIN 1"/>
    <property type="match status" value="1"/>
</dbReference>
<dbReference type="InterPro" id="IPR001789">
    <property type="entry name" value="Sig_transdc_resp-reg_receiver"/>
</dbReference>
<dbReference type="Pfam" id="PF00072">
    <property type="entry name" value="Response_reg"/>
    <property type="match status" value="1"/>
</dbReference>
<dbReference type="SUPFAM" id="SSF52172">
    <property type="entry name" value="CheY-like"/>
    <property type="match status" value="1"/>
</dbReference>
<dbReference type="Proteomes" id="UP000034406">
    <property type="component" value="Unassembled WGS sequence"/>
</dbReference>
<dbReference type="AlphaFoldDB" id="A0A0G0M9X6"/>
<dbReference type="PANTHER" id="PTHR44591:SF3">
    <property type="entry name" value="RESPONSE REGULATORY DOMAIN-CONTAINING PROTEIN"/>
    <property type="match status" value="1"/>
</dbReference>
<evidence type="ECO:0000259" key="3">
    <source>
        <dbReference type="PROSITE" id="PS50110"/>
    </source>
</evidence>
<organism evidence="4 5">
    <name type="scientific">Candidatus Shapirobacteria bacterium GW2011_GWE2_38_30</name>
    <dbReference type="NCBI Taxonomy" id="1618490"/>
    <lineage>
        <taxon>Bacteria</taxon>
        <taxon>Candidatus Shapironibacteriota</taxon>
    </lineage>
</organism>
<name>A0A0G0M9X6_9BACT</name>
<dbReference type="STRING" id="1618490.US90_C0006G0052"/>
<reference evidence="4 5" key="1">
    <citation type="journal article" date="2015" name="Nature">
        <title>rRNA introns, odd ribosomes, and small enigmatic genomes across a large radiation of phyla.</title>
        <authorList>
            <person name="Brown C.T."/>
            <person name="Hug L.A."/>
            <person name="Thomas B.C."/>
            <person name="Sharon I."/>
            <person name="Castelle C.J."/>
            <person name="Singh A."/>
            <person name="Wilkins M.J."/>
            <person name="Williams K.H."/>
            <person name="Banfield J.F."/>
        </authorList>
    </citation>
    <scope>NUCLEOTIDE SEQUENCE [LARGE SCALE GENOMIC DNA]</scope>
</reference>
<protein>
    <submittedName>
        <fullName evidence="4">Response regulator receiver</fullName>
    </submittedName>
</protein>
<evidence type="ECO:0000256" key="2">
    <source>
        <dbReference type="PROSITE-ProRule" id="PRU00169"/>
    </source>
</evidence>